<reference evidence="1" key="1">
    <citation type="submission" date="2014-09" db="EMBL/GenBank/DDBJ databases">
        <authorList>
            <person name="Magalhaes I.L.F."/>
            <person name="Oliveira U."/>
            <person name="Santos F.R."/>
            <person name="Vidigal T.H.D.A."/>
            <person name="Brescovit A.D."/>
            <person name="Santos A.J."/>
        </authorList>
    </citation>
    <scope>NUCLEOTIDE SEQUENCE</scope>
    <source>
        <tissue evidence="1">Shoot tissue taken approximately 20 cm above the soil surface</tissue>
    </source>
</reference>
<protein>
    <submittedName>
        <fullName evidence="1">Uncharacterized protein</fullName>
    </submittedName>
</protein>
<evidence type="ECO:0000313" key="1">
    <source>
        <dbReference type="EMBL" id="JAE24770.1"/>
    </source>
</evidence>
<proteinExistence type="predicted"/>
<name>A0A0A9GI20_ARUDO</name>
<dbReference type="AlphaFoldDB" id="A0A0A9GI20"/>
<organism evidence="1">
    <name type="scientific">Arundo donax</name>
    <name type="common">Giant reed</name>
    <name type="synonym">Donax arundinaceus</name>
    <dbReference type="NCBI Taxonomy" id="35708"/>
    <lineage>
        <taxon>Eukaryota</taxon>
        <taxon>Viridiplantae</taxon>
        <taxon>Streptophyta</taxon>
        <taxon>Embryophyta</taxon>
        <taxon>Tracheophyta</taxon>
        <taxon>Spermatophyta</taxon>
        <taxon>Magnoliopsida</taxon>
        <taxon>Liliopsida</taxon>
        <taxon>Poales</taxon>
        <taxon>Poaceae</taxon>
        <taxon>PACMAD clade</taxon>
        <taxon>Arundinoideae</taxon>
        <taxon>Arundineae</taxon>
        <taxon>Arundo</taxon>
    </lineage>
</organism>
<reference evidence="1" key="2">
    <citation type="journal article" date="2015" name="Data Brief">
        <title>Shoot transcriptome of the giant reed, Arundo donax.</title>
        <authorList>
            <person name="Barrero R.A."/>
            <person name="Guerrero F.D."/>
            <person name="Moolhuijzen P."/>
            <person name="Goolsby J.A."/>
            <person name="Tidwell J."/>
            <person name="Bellgard S.E."/>
            <person name="Bellgard M.I."/>
        </authorList>
    </citation>
    <scope>NUCLEOTIDE SEQUENCE</scope>
    <source>
        <tissue evidence="1">Shoot tissue taken approximately 20 cm above the soil surface</tissue>
    </source>
</reference>
<sequence>MRVPVNLKSLQCGQSLLAFHFS</sequence>
<accession>A0A0A9GI20</accession>
<dbReference type="EMBL" id="GBRH01173126">
    <property type="protein sequence ID" value="JAE24770.1"/>
    <property type="molecule type" value="Transcribed_RNA"/>
</dbReference>